<evidence type="ECO:0000313" key="2">
    <source>
        <dbReference type="EnsemblMetazoa" id="G28899.1:cds"/>
    </source>
</evidence>
<feature type="compositionally biased region" description="Polar residues" evidence="1">
    <location>
        <begin position="11"/>
        <end position="20"/>
    </location>
</feature>
<dbReference type="EnsemblMetazoa" id="G28899.1">
    <property type="protein sequence ID" value="G28899.1:cds"/>
    <property type="gene ID" value="G28899"/>
</dbReference>
<proteinExistence type="predicted"/>
<feature type="region of interest" description="Disordered" evidence="1">
    <location>
        <begin position="1"/>
        <end position="44"/>
    </location>
</feature>
<evidence type="ECO:0000313" key="3">
    <source>
        <dbReference type="Proteomes" id="UP000005408"/>
    </source>
</evidence>
<dbReference type="Proteomes" id="UP000005408">
    <property type="component" value="Unassembled WGS sequence"/>
</dbReference>
<evidence type="ECO:0000256" key="1">
    <source>
        <dbReference type="SAM" id="MobiDB-lite"/>
    </source>
</evidence>
<accession>A0A8W8LLP2</accession>
<dbReference type="AlphaFoldDB" id="A0A8W8LLP2"/>
<organism evidence="2 3">
    <name type="scientific">Magallana gigas</name>
    <name type="common">Pacific oyster</name>
    <name type="synonym">Crassostrea gigas</name>
    <dbReference type="NCBI Taxonomy" id="29159"/>
    <lineage>
        <taxon>Eukaryota</taxon>
        <taxon>Metazoa</taxon>
        <taxon>Spiralia</taxon>
        <taxon>Lophotrochozoa</taxon>
        <taxon>Mollusca</taxon>
        <taxon>Bivalvia</taxon>
        <taxon>Autobranchia</taxon>
        <taxon>Pteriomorphia</taxon>
        <taxon>Ostreida</taxon>
        <taxon>Ostreoidea</taxon>
        <taxon>Ostreidae</taxon>
        <taxon>Magallana</taxon>
    </lineage>
</organism>
<feature type="compositionally biased region" description="Polar residues" evidence="1">
    <location>
        <begin position="450"/>
        <end position="460"/>
    </location>
</feature>
<keyword evidence="3" id="KW-1185">Reference proteome</keyword>
<feature type="compositionally biased region" description="Basic residues" evidence="1">
    <location>
        <begin position="28"/>
        <end position="37"/>
    </location>
</feature>
<feature type="region of interest" description="Disordered" evidence="1">
    <location>
        <begin position="397"/>
        <end position="472"/>
    </location>
</feature>
<name>A0A8W8LLP2_MAGGI</name>
<protein>
    <submittedName>
        <fullName evidence="2">Uncharacterized protein</fullName>
    </submittedName>
</protein>
<feature type="compositionally biased region" description="Polar residues" evidence="1">
    <location>
        <begin position="426"/>
        <end position="437"/>
    </location>
</feature>
<feature type="compositionally biased region" description="Basic and acidic residues" evidence="1">
    <location>
        <begin position="438"/>
        <end position="449"/>
    </location>
</feature>
<reference evidence="2" key="1">
    <citation type="submission" date="2022-08" db="UniProtKB">
        <authorList>
            <consortium name="EnsemblMetazoa"/>
        </authorList>
    </citation>
    <scope>IDENTIFICATION</scope>
    <source>
        <strain evidence="2">05x7-T-G4-1.051#20</strain>
    </source>
</reference>
<sequence length="472" mass="53769">MEESEIPEELNSGSECQNSEPIMASRTRGARASKKSSAKKEATDKRFEALENKFNDKLDTMMNFIRESIQTLSNNVFTNADESNEAHDDSVPMCRDTGGVATRRPVLRQTNNDDSEGMRPIIPLESDVRIERTVSVPTLDDQISLAPSTREVRELLGDDEVSLSDDFERNFLLESDQNQMRIDSNNNRFQNLLNKNTDSNQTKTSLNDIFGNVSSTAEEKVGLCLDKAQEEILMKSWRSSDPEKLTAYRDEYRQCFPVHKDSSDFLQVPSLDDILEPMLRKKHGSKANKAYMQQALGTLLNSISSQDVDTVQSIKDIFCMSTKAIDQMGRTGALHHLIRRKAAAQDTGLVTLKDIHSKIISLPLTNDGVFGKKLEEKLKERKEQKDSIKDLIPEWNERNQKRKFPETTSENSGTFKRPKTYVVHNRGQTFQRSNFNRRSYDYKQRDDNSRATSAATSVDRMNSFRIPKKTSK</sequence>